<dbReference type="AlphaFoldDB" id="A0A9P8GT64"/>
<name>A0A9P8GT64_AURME</name>
<feature type="non-terminal residue" evidence="1">
    <location>
        <position position="102"/>
    </location>
</feature>
<dbReference type="EMBL" id="JAHFYH010000001">
    <property type="protein sequence ID" value="KAH0237721.1"/>
    <property type="molecule type" value="Genomic_DNA"/>
</dbReference>
<evidence type="ECO:0000313" key="1">
    <source>
        <dbReference type="EMBL" id="KAH0237721.1"/>
    </source>
</evidence>
<comment type="caution">
    <text evidence="1">The sequence shown here is derived from an EMBL/GenBank/DDBJ whole genome shotgun (WGS) entry which is preliminary data.</text>
</comment>
<organism evidence="1 2">
    <name type="scientific">Aureobasidium melanogenum</name>
    <name type="common">Aureobasidium pullulans var. melanogenum</name>
    <dbReference type="NCBI Taxonomy" id="46634"/>
    <lineage>
        <taxon>Eukaryota</taxon>
        <taxon>Fungi</taxon>
        <taxon>Dikarya</taxon>
        <taxon>Ascomycota</taxon>
        <taxon>Pezizomycotina</taxon>
        <taxon>Dothideomycetes</taxon>
        <taxon>Dothideomycetidae</taxon>
        <taxon>Dothideales</taxon>
        <taxon>Saccotheciaceae</taxon>
        <taxon>Aureobasidium</taxon>
    </lineage>
</organism>
<gene>
    <name evidence="1" type="ORF">KCV03_g319</name>
</gene>
<dbReference type="Proteomes" id="UP000767238">
    <property type="component" value="Unassembled WGS sequence"/>
</dbReference>
<accession>A0A9P8GT64</accession>
<evidence type="ECO:0000313" key="2">
    <source>
        <dbReference type="Proteomes" id="UP000767238"/>
    </source>
</evidence>
<reference evidence="1" key="2">
    <citation type="submission" date="2021-08" db="EMBL/GenBank/DDBJ databases">
        <authorList>
            <person name="Gostincar C."/>
            <person name="Sun X."/>
            <person name="Song Z."/>
            <person name="Gunde-Cimerman N."/>
        </authorList>
    </citation>
    <scope>NUCLEOTIDE SEQUENCE</scope>
    <source>
        <strain evidence="1">EXF-8016</strain>
    </source>
</reference>
<sequence length="102" mass="10920">LAGGLGIVVGLPLIRTVASLYRIQIRKAGGLLNDPLLRLIHTTVMCGVMGDKGVWDGCWSLDLTPLLERLSEGHVDSMVYSITSIMQAAKQSEGLAEKTSDP</sequence>
<reference evidence="1" key="1">
    <citation type="journal article" date="2021" name="J Fungi (Basel)">
        <title>Virulence traits and population genomics of the black yeast Aureobasidium melanogenum.</title>
        <authorList>
            <person name="Cernosa A."/>
            <person name="Sun X."/>
            <person name="Gostincar C."/>
            <person name="Fang C."/>
            <person name="Gunde-Cimerman N."/>
            <person name="Song Z."/>
        </authorList>
    </citation>
    <scope>NUCLEOTIDE SEQUENCE</scope>
    <source>
        <strain evidence="1">EXF-8016</strain>
    </source>
</reference>
<protein>
    <submittedName>
        <fullName evidence="1">Uncharacterized protein</fullName>
    </submittedName>
</protein>
<feature type="non-terminal residue" evidence="1">
    <location>
        <position position="1"/>
    </location>
</feature>
<proteinExistence type="predicted"/>